<accession>A0A8E2AG77</accession>
<dbReference type="Proteomes" id="UP000250043">
    <property type="component" value="Unassembled WGS sequence"/>
</dbReference>
<gene>
    <name evidence="2" type="ORF">OBBRIDRAFT_869658</name>
</gene>
<evidence type="ECO:0000256" key="1">
    <source>
        <dbReference type="SAM" id="MobiDB-lite"/>
    </source>
</evidence>
<sequence>MDLRTFSEIHAKLGFGAKLKTSASDTTQGAMERMHWRFVHYDLSAIKSTIKSDSAHAEIVNEVASVRERITFIKDTYFLQKDNLPDAPKIYVLTKWIEEFDTEDPLIDLHRRYVASALKGLFAPGGFNHETSLIEWNTQPDPNEFRPRLFIRDDFPVTQAAYMVALSLHQVVPALERSTSELMVERTIGLSLMRMVMAPDDDWTVKASVVFIRGNLSFSLIIMPYIRNQKTSVPEGLAVSERQSHPDGVYQALLKGNMKDQKVVPWVVTCVSEAKRATGSKSIMKVRGPDSGQISAEQVTVRKSAPVQSAFALHHTMVMMVMMHYFSHRKATRVSHALSFNRKLQEADKKVQLEERLFIFGFVYTNTDISVHVYYPYLRTVPGGEMLWGFEWKDLQTRACITLGMLAVEQHHEDLKELFTGCSEFIQFLQELDDYGKDDSDDDNDNPPPESPRTLPGTAGVRKPRAH</sequence>
<reference evidence="2 3" key="1">
    <citation type="submission" date="2016-07" db="EMBL/GenBank/DDBJ databases">
        <title>Draft genome of the white-rot fungus Obba rivulosa 3A-2.</title>
        <authorList>
            <consortium name="DOE Joint Genome Institute"/>
            <person name="Miettinen O."/>
            <person name="Riley R."/>
            <person name="Acob R."/>
            <person name="Barry K."/>
            <person name="Cullen D."/>
            <person name="De Vries R."/>
            <person name="Hainaut M."/>
            <person name="Hatakka A."/>
            <person name="Henrissat B."/>
            <person name="Hilden K."/>
            <person name="Kuo R."/>
            <person name="Labutti K."/>
            <person name="Lipzen A."/>
            <person name="Makela M.R."/>
            <person name="Sandor L."/>
            <person name="Spatafora J.W."/>
            <person name="Grigoriev I.V."/>
            <person name="Hibbett D.S."/>
        </authorList>
    </citation>
    <scope>NUCLEOTIDE SEQUENCE [LARGE SCALE GENOMIC DNA]</scope>
    <source>
        <strain evidence="2 3">3A-2</strain>
    </source>
</reference>
<organism evidence="2 3">
    <name type="scientific">Obba rivulosa</name>
    <dbReference type="NCBI Taxonomy" id="1052685"/>
    <lineage>
        <taxon>Eukaryota</taxon>
        <taxon>Fungi</taxon>
        <taxon>Dikarya</taxon>
        <taxon>Basidiomycota</taxon>
        <taxon>Agaricomycotina</taxon>
        <taxon>Agaricomycetes</taxon>
        <taxon>Polyporales</taxon>
        <taxon>Gelatoporiaceae</taxon>
        <taxon>Obba</taxon>
    </lineage>
</organism>
<protein>
    <submittedName>
        <fullName evidence="2">Uncharacterized protein</fullName>
    </submittedName>
</protein>
<dbReference type="EMBL" id="KV722770">
    <property type="protein sequence ID" value="OCH83901.1"/>
    <property type="molecule type" value="Genomic_DNA"/>
</dbReference>
<dbReference type="AlphaFoldDB" id="A0A8E2AG77"/>
<feature type="region of interest" description="Disordered" evidence="1">
    <location>
        <begin position="434"/>
        <end position="467"/>
    </location>
</feature>
<keyword evidence="3" id="KW-1185">Reference proteome</keyword>
<proteinExistence type="predicted"/>
<evidence type="ECO:0000313" key="3">
    <source>
        <dbReference type="Proteomes" id="UP000250043"/>
    </source>
</evidence>
<evidence type="ECO:0000313" key="2">
    <source>
        <dbReference type="EMBL" id="OCH83901.1"/>
    </source>
</evidence>
<name>A0A8E2AG77_9APHY</name>